<name>A0ABZ2NI16_9BACI</name>
<dbReference type="RefSeq" id="WP_338779858.1">
    <property type="nucleotide sequence ID" value="NZ_CP147407.1"/>
</dbReference>
<organism evidence="2 3">
    <name type="scientific">Metabacillus sediminis</name>
    <dbReference type="NCBI Taxonomy" id="3117746"/>
    <lineage>
        <taxon>Bacteria</taxon>
        <taxon>Bacillati</taxon>
        <taxon>Bacillota</taxon>
        <taxon>Bacilli</taxon>
        <taxon>Bacillales</taxon>
        <taxon>Bacillaceae</taxon>
        <taxon>Metabacillus</taxon>
    </lineage>
</organism>
<dbReference type="EMBL" id="CP147407">
    <property type="protein sequence ID" value="WXB97434.1"/>
    <property type="molecule type" value="Genomic_DNA"/>
</dbReference>
<accession>A0ABZ2NI16</accession>
<dbReference type="Gene3D" id="1.20.120.450">
    <property type="entry name" value="dinb family like domain"/>
    <property type="match status" value="1"/>
</dbReference>
<dbReference type="SUPFAM" id="SSF109854">
    <property type="entry name" value="DinB/YfiT-like putative metalloenzymes"/>
    <property type="match status" value="1"/>
</dbReference>
<dbReference type="InterPro" id="IPR024775">
    <property type="entry name" value="DinB-like"/>
</dbReference>
<evidence type="ECO:0000259" key="1">
    <source>
        <dbReference type="Pfam" id="PF12867"/>
    </source>
</evidence>
<proteinExistence type="predicted"/>
<dbReference type="Pfam" id="PF12867">
    <property type="entry name" value="DinB_2"/>
    <property type="match status" value="1"/>
</dbReference>
<keyword evidence="3" id="KW-1185">Reference proteome</keyword>
<evidence type="ECO:0000313" key="3">
    <source>
        <dbReference type="Proteomes" id="UP001377337"/>
    </source>
</evidence>
<dbReference type="Proteomes" id="UP001377337">
    <property type="component" value="Chromosome"/>
</dbReference>
<evidence type="ECO:0000313" key="2">
    <source>
        <dbReference type="EMBL" id="WXB97434.1"/>
    </source>
</evidence>
<dbReference type="InterPro" id="IPR034660">
    <property type="entry name" value="DinB/YfiT-like"/>
</dbReference>
<reference evidence="2 3" key="1">
    <citation type="submission" date="2024-02" db="EMBL/GenBank/DDBJ databases">
        <title>Seven novel Bacillus-like species.</title>
        <authorList>
            <person name="Liu G."/>
        </authorList>
    </citation>
    <scope>NUCLEOTIDE SEQUENCE [LARGE SCALE GENOMIC DNA]</scope>
    <source>
        <strain evidence="2 3">FJAT-52054</strain>
    </source>
</reference>
<gene>
    <name evidence="2" type="ORF">WCV65_02725</name>
</gene>
<feature type="domain" description="DinB-like" evidence="1">
    <location>
        <begin position="30"/>
        <end position="164"/>
    </location>
</feature>
<sequence>MLLRPEKNDYHTYYQSYIEQIPEGDLIVLLAEQHKNTISLLENLSDEKALYQYAPEKWTIKEVIGHIADTERIMAYRLLGISRGEQQEFPGYDDESYVQNAQFNEVSLTELLENLKAVRLATITLLRGLHQDAWAHRGRANGGPVTVLALAAIIAGHERHHVRILEERYL</sequence>
<protein>
    <submittedName>
        <fullName evidence="2">DinB family protein</fullName>
    </submittedName>
</protein>